<feature type="transmembrane region" description="Helical" evidence="2">
    <location>
        <begin position="262"/>
        <end position="281"/>
    </location>
</feature>
<evidence type="ECO:0000256" key="2">
    <source>
        <dbReference type="SAM" id="Phobius"/>
    </source>
</evidence>
<dbReference type="RefSeq" id="WP_058857585.1">
    <property type="nucleotide sequence ID" value="NZ_BJZR01000006.1"/>
</dbReference>
<dbReference type="OrthoDB" id="3297477at2"/>
<keyword evidence="2" id="KW-1133">Transmembrane helix</keyword>
<dbReference type="GO" id="GO:0005886">
    <property type="term" value="C:plasma membrane"/>
    <property type="evidence" value="ECO:0007669"/>
    <property type="project" value="UniProtKB-SubCell"/>
</dbReference>
<dbReference type="Proteomes" id="UP000321155">
    <property type="component" value="Unassembled WGS sequence"/>
</dbReference>
<keyword evidence="2" id="KW-0472">Membrane</keyword>
<reference evidence="4 6" key="2">
    <citation type="submission" date="2019-07" db="EMBL/GenBank/DDBJ databases">
        <title>Whole genome shotgun sequence of Kocuria flava NBRC 107626.</title>
        <authorList>
            <person name="Hosoyama A."/>
            <person name="Uohara A."/>
            <person name="Ohji S."/>
            <person name="Ichikawa N."/>
        </authorList>
    </citation>
    <scope>NUCLEOTIDE SEQUENCE [LARGE SCALE GENOMIC DNA]</scope>
    <source>
        <strain evidence="4 6">NBRC 107626</strain>
    </source>
</reference>
<dbReference type="AlphaFoldDB" id="A0A0U3HCG1"/>
<feature type="compositionally biased region" description="Low complexity" evidence="1">
    <location>
        <begin position="1"/>
        <end position="18"/>
    </location>
</feature>
<dbReference type="EMBL" id="CP013254">
    <property type="protein sequence ID" value="ALU38873.1"/>
    <property type="molecule type" value="Genomic_DNA"/>
</dbReference>
<evidence type="ECO:0000313" key="5">
    <source>
        <dbReference type="Proteomes" id="UP000057181"/>
    </source>
</evidence>
<dbReference type="GO" id="GO:0140359">
    <property type="term" value="F:ABC-type transporter activity"/>
    <property type="evidence" value="ECO:0007669"/>
    <property type="project" value="InterPro"/>
</dbReference>
<evidence type="ECO:0000256" key="1">
    <source>
        <dbReference type="SAM" id="MobiDB-lite"/>
    </source>
</evidence>
<feature type="region of interest" description="Disordered" evidence="1">
    <location>
        <begin position="1"/>
        <end position="28"/>
    </location>
</feature>
<feature type="transmembrane region" description="Helical" evidence="2">
    <location>
        <begin position="147"/>
        <end position="165"/>
    </location>
</feature>
<feature type="transmembrane region" description="Helical" evidence="2">
    <location>
        <begin position="316"/>
        <end position="334"/>
    </location>
</feature>
<dbReference type="STRING" id="446860.AS188_02950"/>
<evidence type="ECO:0000313" key="4">
    <source>
        <dbReference type="EMBL" id="GEO91089.1"/>
    </source>
</evidence>
<evidence type="ECO:0000313" key="6">
    <source>
        <dbReference type="Proteomes" id="UP000321155"/>
    </source>
</evidence>
<dbReference type="EMBL" id="BJZR01000006">
    <property type="protein sequence ID" value="GEO91089.1"/>
    <property type="molecule type" value="Genomic_DNA"/>
</dbReference>
<feature type="transmembrane region" description="Helical" evidence="2">
    <location>
        <begin position="51"/>
        <end position="70"/>
    </location>
</feature>
<feature type="transmembrane region" description="Helical" evidence="2">
    <location>
        <begin position="230"/>
        <end position="255"/>
    </location>
</feature>
<feature type="transmembrane region" description="Helical" evidence="2">
    <location>
        <begin position="186"/>
        <end position="210"/>
    </location>
</feature>
<dbReference type="Proteomes" id="UP000057181">
    <property type="component" value="Chromosome"/>
</dbReference>
<gene>
    <name evidence="3" type="ORF">AS188_02950</name>
    <name evidence="4" type="ORF">KFL01_03950</name>
</gene>
<keyword evidence="6" id="KW-1185">Reference proteome</keyword>
<keyword evidence="2" id="KW-0812">Transmembrane</keyword>
<name>A0A0U3HCG1_9MICC</name>
<reference evidence="3 5" key="1">
    <citation type="submission" date="2015-11" db="EMBL/GenBank/DDBJ databases">
        <title>Complete Genome Sequence of Kocuria flava strain HO-9041.</title>
        <authorList>
            <person name="Zhou M."/>
            <person name="Dai J."/>
        </authorList>
    </citation>
    <scope>NUCLEOTIDE SEQUENCE [LARGE SCALE GENOMIC DNA]</scope>
    <source>
        <strain evidence="3 5">HO-9041</strain>
    </source>
</reference>
<organism evidence="3 5">
    <name type="scientific">Kocuria flava</name>
    <dbReference type="NCBI Taxonomy" id="446860"/>
    <lineage>
        <taxon>Bacteria</taxon>
        <taxon>Bacillati</taxon>
        <taxon>Actinomycetota</taxon>
        <taxon>Actinomycetes</taxon>
        <taxon>Micrococcales</taxon>
        <taxon>Micrococcaceae</taxon>
        <taxon>Kocuria</taxon>
    </lineage>
</organism>
<proteinExistence type="predicted"/>
<protein>
    <submittedName>
        <fullName evidence="4">ABC transporter permease</fullName>
    </submittedName>
</protein>
<dbReference type="KEGG" id="kfv:AS188_02950"/>
<evidence type="ECO:0000313" key="3">
    <source>
        <dbReference type="EMBL" id="ALU38873.1"/>
    </source>
</evidence>
<sequence length="339" mass="36119">MSTSTPTAARPEAGGPAEPGRDGGRTPAVRLSFPRVLRSEWIKFRSLRSHWILLGVALALALGFAALSAWSTTTFVQFSEDTAQEQVDAMLDGRDPAELGLTEEDVEEQREQFAAEADRQMAEGSGMALPEDMGFGEYLAMTSANGGLQLVMLLVGALAVLFIGSEYATGAIRTTMTAVPRRTPVLVAKTVVVSLVALLFGVISAASAHLLVQPLLAGPGLGYDVLQKPVLLNILAVGLFYVFTAWLGLGLGALLRSTTWGIVVLVVVLLVLEIVLFALSFEWLEDVKPYSPAAAGTQLTTMYQSPDPVLDHLESGLVYGGWGLLLVIAGIVVTKRRPL</sequence>
<accession>A0A0U3HCG1</accession>